<organism evidence="1">
    <name type="scientific">virus sp. ctML55</name>
    <dbReference type="NCBI Taxonomy" id="2827627"/>
    <lineage>
        <taxon>Viruses</taxon>
    </lineage>
</organism>
<accession>A0A8S5RHJ4</accession>
<sequence length="36" mass="4239">MLRNSLQNPPNLQVLQLSLGLNNLKKKVIRERCFLF</sequence>
<proteinExistence type="predicted"/>
<name>A0A8S5RHJ4_9VIRU</name>
<evidence type="ECO:0000313" key="1">
    <source>
        <dbReference type="EMBL" id="DAE30862.1"/>
    </source>
</evidence>
<protein>
    <submittedName>
        <fullName evidence="1">Uncharacterized protein</fullName>
    </submittedName>
</protein>
<reference evidence="1" key="1">
    <citation type="journal article" date="2021" name="Proc. Natl. Acad. Sci. U.S.A.">
        <title>A Catalog of Tens of Thousands of Viruses from Human Metagenomes Reveals Hidden Associations with Chronic Diseases.</title>
        <authorList>
            <person name="Tisza M.J."/>
            <person name="Buck C.B."/>
        </authorList>
    </citation>
    <scope>NUCLEOTIDE SEQUENCE</scope>
    <source>
        <strain evidence="1">CtML55</strain>
    </source>
</reference>
<dbReference type="EMBL" id="BK059105">
    <property type="protein sequence ID" value="DAE30862.1"/>
    <property type="molecule type" value="Genomic_DNA"/>
</dbReference>